<evidence type="ECO:0000313" key="2">
    <source>
        <dbReference type="EMBL" id="KIW08494.1"/>
    </source>
</evidence>
<sequence>MPSFYNNRHMPLTPPEYSTGFHSSHCSGMPYQPHGYGAQQFGRQDEMMYDYAGRYVRASAAVHPQQGYASSVGVQSIGRYNDGMGVTLPPVRSLDQSVPIDVYQQPPPYRYHEQRSQQKQKDEKPVGGVSAKLDYDMEEMTDFVTEKAQQLVQSSRPSHTAFRAWVNSVLCATRLPSATIVLSLHYLSGHMARLAATSQPNHSENFIYRLLTVALIMGSKFLDDNTFINRSWADVSGIDIRTLNQMEREWLAELDWKLHIDPAEHNGFNAWMQHWKDYEKTRLDRGAQSLKLSPIDTNVQHHSPAHKPFSPPSAIMGYTPMSGMEYNARPFPTNHHTPVYTPFDPWLIRRSAHDSSPSSAPHTGPTTPEYYGGPGTWAPIDGSAYSYSRRGYQINSMPQPLNAPYTPFTPTYNQQNPWTGHSIHCNCGHCSRQQVPYWVGPHYCQQSVMA</sequence>
<dbReference type="STRING" id="253628.A0A0D2BB59"/>
<protein>
    <recommendedName>
        <fullName evidence="4">Cyclin N-terminal domain-containing protein</fullName>
    </recommendedName>
</protein>
<dbReference type="GO" id="GO:0019901">
    <property type="term" value="F:protein kinase binding"/>
    <property type="evidence" value="ECO:0007669"/>
    <property type="project" value="InterPro"/>
</dbReference>
<dbReference type="Proteomes" id="UP000053259">
    <property type="component" value="Unassembled WGS sequence"/>
</dbReference>
<organism evidence="2 3">
    <name type="scientific">Verruconis gallopava</name>
    <dbReference type="NCBI Taxonomy" id="253628"/>
    <lineage>
        <taxon>Eukaryota</taxon>
        <taxon>Fungi</taxon>
        <taxon>Dikarya</taxon>
        <taxon>Ascomycota</taxon>
        <taxon>Pezizomycotina</taxon>
        <taxon>Dothideomycetes</taxon>
        <taxon>Pleosporomycetidae</taxon>
        <taxon>Venturiales</taxon>
        <taxon>Sympoventuriaceae</taxon>
        <taxon>Verruconis</taxon>
    </lineage>
</organism>
<dbReference type="CDD" id="cd20557">
    <property type="entry name" value="CYCLIN_ScPCL1-like"/>
    <property type="match status" value="1"/>
</dbReference>
<feature type="compositionally biased region" description="Low complexity" evidence="1">
    <location>
        <begin position="354"/>
        <end position="371"/>
    </location>
</feature>
<dbReference type="PANTHER" id="PTHR15615:SF27">
    <property type="entry name" value="PHO85 CYCLIN CLG1"/>
    <property type="match status" value="1"/>
</dbReference>
<proteinExistence type="predicted"/>
<feature type="region of interest" description="Disordered" evidence="1">
    <location>
        <begin position="102"/>
        <end position="127"/>
    </location>
</feature>
<dbReference type="EMBL" id="KN847531">
    <property type="protein sequence ID" value="KIW08494.1"/>
    <property type="molecule type" value="Genomic_DNA"/>
</dbReference>
<dbReference type="InterPro" id="IPR036915">
    <property type="entry name" value="Cyclin-like_sf"/>
</dbReference>
<dbReference type="GO" id="GO:0000307">
    <property type="term" value="C:cyclin-dependent protein kinase holoenzyme complex"/>
    <property type="evidence" value="ECO:0007669"/>
    <property type="project" value="TreeGrafter"/>
</dbReference>
<dbReference type="RefSeq" id="XP_016218363.1">
    <property type="nucleotide sequence ID" value="XM_016354268.1"/>
</dbReference>
<dbReference type="Gene3D" id="1.10.472.10">
    <property type="entry name" value="Cyclin-like"/>
    <property type="match status" value="1"/>
</dbReference>
<dbReference type="VEuPathDB" id="FungiDB:PV09_01389"/>
<dbReference type="OrthoDB" id="244495at2759"/>
<dbReference type="InterPro" id="IPR013922">
    <property type="entry name" value="Cyclin_PHO80-like"/>
</dbReference>
<keyword evidence="3" id="KW-1185">Reference proteome</keyword>
<dbReference type="GO" id="GO:0005634">
    <property type="term" value="C:nucleus"/>
    <property type="evidence" value="ECO:0007669"/>
    <property type="project" value="TreeGrafter"/>
</dbReference>
<evidence type="ECO:0008006" key="4">
    <source>
        <dbReference type="Google" id="ProtNLM"/>
    </source>
</evidence>
<dbReference type="SUPFAM" id="SSF47954">
    <property type="entry name" value="Cyclin-like"/>
    <property type="match status" value="1"/>
</dbReference>
<dbReference type="GeneID" id="27309362"/>
<feature type="region of interest" description="Disordered" evidence="1">
    <location>
        <begin position="351"/>
        <end position="374"/>
    </location>
</feature>
<dbReference type="InParanoid" id="A0A0D2BB59"/>
<gene>
    <name evidence="2" type="ORF">PV09_01389</name>
</gene>
<evidence type="ECO:0000313" key="3">
    <source>
        <dbReference type="Proteomes" id="UP000053259"/>
    </source>
</evidence>
<dbReference type="GO" id="GO:0016538">
    <property type="term" value="F:cyclin-dependent protein serine/threonine kinase regulator activity"/>
    <property type="evidence" value="ECO:0007669"/>
    <property type="project" value="TreeGrafter"/>
</dbReference>
<dbReference type="PANTHER" id="PTHR15615">
    <property type="match status" value="1"/>
</dbReference>
<feature type="compositionally biased region" description="Basic and acidic residues" evidence="1">
    <location>
        <begin position="110"/>
        <end position="125"/>
    </location>
</feature>
<reference evidence="2 3" key="1">
    <citation type="submission" date="2015-01" db="EMBL/GenBank/DDBJ databases">
        <title>The Genome Sequence of Ochroconis gallopava CBS43764.</title>
        <authorList>
            <consortium name="The Broad Institute Genomics Platform"/>
            <person name="Cuomo C."/>
            <person name="de Hoog S."/>
            <person name="Gorbushina A."/>
            <person name="Stielow B."/>
            <person name="Teixiera M."/>
            <person name="Abouelleil A."/>
            <person name="Chapman S.B."/>
            <person name="Priest M."/>
            <person name="Young S.K."/>
            <person name="Wortman J."/>
            <person name="Nusbaum C."/>
            <person name="Birren B."/>
        </authorList>
    </citation>
    <scope>NUCLEOTIDE SEQUENCE [LARGE SCALE GENOMIC DNA]</scope>
    <source>
        <strain evidence="2 3">CBS 43764</strain>
    </source>
</reference>
<name>A0A0D2BB59_9PEZI</name>
<dbReference type="HOGENOM" id="CLU_030504_1_0_1"/>
<evidence type="ECO:0000256" key="1">
    <source>
        <dbReference type="SAM" id="MobiDB-lite"/>
    </source>
</evidence>
<accession>A0A0D2BB59</accession>
<dbReference type="Pfam" id="PF08613">
    <property type="entry name" value="Cyclin"/>
    <property type="match status" value="1"/>
</dbReference>
<dbReference type="AlphaFoldDB" id="A0A0D2BB59"/>